<accession>A0A1X7RPM2</accession>
<name>A0A1X7RPM2_ZYMT9</name>
<sequence length="99" mass="10667">MCSNDINITEDAALYIHLASPASTTSCGTFTVEPAHLHNTTRNDTHHGAAESLHGASNRHPRSSWWTCCHCSQTNGPNGTTPPRCPVCGHFKDGSCTNY</sequence>
<organism evidence="1 2">
    <name type="scientific">Zymoseptoria tritici (strain ST99CH_3D7)</name>
    <dbReference type="NCBI Taxonomy" id="1276538"/>
    <lineage>
        <taxon>Eukaryota</taxon>
        <taxon>Fungi</taxon>
        <taxon>Dikarya</taxon>
        <taxon>Ascomycota</taxon>
        <taxon>Pezizomycotina</taxon>
        <taxon>Dothideomycetes</taxon>
        <taxon>Dothideomycetidae</taxon>
        <taxon>Mycosphaerellales</taxon>
        <taxon>Mycosphaerellaceae</taxon>
        <taxon>Zymoseptoria</taxon>
    </lineage>
</organism>
<evidence type="ECO:0000313" key="2">
    <source>
        <dbReference type="Proteomes" id="UP000215127"/>
    </source>
</evidence>
<dbReference type="EMBL" id="LT853694">
    <property type="protein sequence ID" value="SMQ49414.1"/>
    <property type="molecule type" value="Genomic_DNA"/>
</dbReference>
<evidence type="ECO:0000313" key="1">
    <source>
        <dbReference type="EMBL" id="SMQ49414.1"/>
    </source>
</evidence>
<dbReference type="AlphaFoldDB" id="A0A1X7RPM2"/>
<proteinExistence type="predicted"/>
<dbReference type="Proteomes" id="UP000215127">
    <property type="component" value="Chromosome 3"/>
</dbReference>
<keyword evidence="2" id="KW-1185">Reference proteome</keyword>
<reference evidence="1 2" key="1">
    <citation type="submission" date="2016-06" db="EMBL/GenBank/DDBJ databases">
        <authorList>
            <person name="Kjaerup R.B."/>
            <person name="Dalgaard T.S."/>
            <person name="Juul-Madsen H.R."/>
        </authorList>
    </citation>
    <scope>NUCLEOTIDE SEQUENCE [LARGE SCALE GENOMIC DNA]</scope>
</reference>
<evidence type="ECO:0008006" key="3">
    <source>
        <dbReference type="Google" id="ProtNLM"/>
    </source>
</evidence>
<protein>
    <recommendedName>
        <fullName evidence="3">RanBP2-type domain-containing protein</fullName>
    </recommendedName>
</protein>
<gene>
    <name evidence="1" type="ORF">ZT3D7_G4565</name>
</gene>